<gene>
    <name evidence="1" type="ORF">FM101_00140</name>
</gene>
<evidence type="ECO:0000313" key="2">
    <source>
        <dbReference type="Proteomes" id="UP000195913"/>
    </source>
</evidence>
<dbReference type="RefSeq" id="WP_086993674.1">
    <property type="nucleotide sequence ID" value="NZ_FUHW01000001.1"/>
</dbReference>
<dbReference type="PANTHER" id="PTHR39337:SF1">
    <property type="entry name" value="BLR5642 PROTEIN"/>
    <property type="match status" value="1"/>
</dbReference>
<sequence length="187" mass="20366">MNTPAAAAPPPTLHTVGHSTHPVEEFVELLRAHGVQRIVDVRTVPKSRHNPQFGIDQLPASLAGYGLDYQRIESLGGLRHTTKASPNTGWRNASFRGYADYMQTPEFDAGIQQLVASTAERPVAIMCAEAVPWRCHRSMIGDAMLVRGFEVLDIFSPTKATAHTLTSFAQVEGTTITYPPEKSTPSA</sequence>
<keyword evidence="2" id="KW-1185">Reference proteome</keyword>
<name>A0A1R4EPW4_9MICC</name>
<proteinExistence type="predicted"/>
<dbReference type="PIRSF" id="PIRSF024492">
    <property type="entry name" value="UCP024492"/>
    <property type="match status" value="1"/>
</dbReference>
<dbReference type="EMBL" id="FUHW01000001">
    <property type="protein sequence ID" value="SJM45652.1"/>
    <property type="molecule type" value="Genomic_DNA"/>
</dbReference>
<accession>A0A1R4EPW4</accession>
<dbReference type="AlphaFoldDB" id="A0A1R4EPW4"/>
<dbReference type="Proteomes" id="UP000195913">
    <property type="component" value="Unassembled WGS sequence"/>
</dbReference>
<dbReference type="PANTHER" id="PTHR39337">
    <property type="entry name" value="BLR5642 PROTEIN"/>
    <property type="match status" value="1"/>
</dbReference>
<reference evidence="1 2" key="1">
    <citation type="submission" date="2017-02" db="EMBL/GenBank/DDBJ databases">
        <authorList>
            <person name="Peterson S.W."/>
        </authorList>
    </citation>
    <scope>NUCLEOTIDE SEQUENCE [LARGE SCALE GENOMIC DNA]</scope>
    <source>
        <strain evidence="1 2">B Ar 00.02</strain>
    </source>
</reference>
<evidence type="ECO:0008006" key="3">
    <source>
        <dbReference type="Google" id="ProtNLM"/>
    </source>
</evidence>
<protein>
    <recommendedName>
        <fullName evidence="3">DNA repair protein</fullName>
    </recommendedName>
</protein>
<dbReference type="Pfam" id="PF04343">
    <property type="entry name" value="DUF488"/>
    <property type="match status" value="1"/>
</dbReference>
<dbReference type="InterPro" id="IPR014519">
    <property type="entry name" value="UCP024492"/>
</dbReference>
<evidence type="ECO:0000313" key="1">
    <source>
        <dbReference type="EMBL" id="SJM45652.1"/>
    </source>
</evidence>
<dbReference type="InterPro" id="IPR007438">
    <property type="entry name" value="DUF488"/>
</dbReference>
<organism evidence="1 2">
    <name type="scientific">Arthrobacter rhombi</name>
    <dbReference type="NCBI Taxonomy" id="71253"/>
    <lineage>
        <taxon>Bacteria</taxon>
        <taxon>Bacillati</taxon>
        <taxon>Actinomycetota</taxon>
        <taxon>Actinomycetes</taxon>
        <taxon>Micrococcales</taxon>
        <taxon>Micrococcaceae</taxon>
        <taxon>Arthrobacter</taxon>
    </lineage>
</organism>